<comment type="caution">
    <text evidence="1">The sequence shown here is derived from an EMBL/GenBank/DDBJ whole genome shotgun (WGS) entry which is preliminary data.</text>
</comment>
<gene>
    <name evidence="1" type="ORF">B0H17DRAFT_682119</name>
</gene>
<name>A0AAD7DD33_MYCRO</name>
<evidence type="ECO:0000313" key="1">
    <source>
        <dbReference type="EMBL" id="KAJ7687608.1"/>
    </source>
</evidence>
<accession>A0AAD7DD33</accession>
<evidence type="ECO:0000313" key="2">
    <source>
        <dbReference type="Proteomes" id="UP001221757"/>
    </source>
</evidence>
<dbReference type="EMBL" id="JARKIE010000086">
    <property type="protein sequence ID" value="KAJ7687608.1"/>
    <property type="molecule type" value="Genomic_DNA"/>
</dbReference>
<dbReference type="AlphaFoldDB" id="A0AAD7DD33"/>
<dbReference type="Proteomes" id="UP001221757">
    <property type="component" value="Unassembled WGS sequence"/>
</dbReference>
<reference evidence="1" key="1">
    <citation type="submission" date="2023-03" db="EMBL/GenBank/DDBJ databases">
        <title>Massive genome expansion in bonnet fungi (Mycena s.s.) driven by repeated elements and novel gene families across ecological guilds.</title>
        <authorList>
            <consortium name="Lawrence Berkeley National Laboratory"/>
            <person name="Harder C.B."/>
            <person name="Miyauchi S."/>
            <person name="Viragh M."/>
            <person name="Kuo A."/>
            <person name="Thoen E."/>
            <person name="Andreopoulos B."/>
            <person name="Lu D."/>
            <person name="Skrede I."/>
            <person name="Drula E."/>
            <person name="Henrissat B."/>
            <person name="Morin E."/>
            <person name="Kohler A."/>
            <person name="Barry K."/>
            <person name="LaButti K."/>
            <person name="Morin E."/>
            <person name="Salamov A."/>
            <person name="Lipzen A."/>
            <person name="Mereny Z."/>
            <person name="Hegedus B."/>
            <person name="Baldrian P."/>
            <person name="Stursova M."/>
            <person name="Weitz H."/>
            <person name="Taylor A."/>
            <person name="Grigoriev I.V."/>
            <person name="Nagy L.G."/>
            <person name="Martin F."/>
            <person name="Kauserud H."/>
        </authorList>
    </citation>
    <scope>NUCLEOTIDE SEQUENCE</scope>
    <source>
        <strain evidence="1">CBHHK067</strain>
    </source>
</reference>
<sequence length="223" mass="25182">MWKFGHAALILASSPSLPRASLRSRRRTTPFTPYPVAGRGCEAFLVAIRHSGTHRRYSPGHGMLHVPMPLPSHRRTDPIALPCRSQVHRPIARSGVSIPTLAFICLCHRAVYTRSRDYLRSPGYSMEERGHSYSMTVTVPAFILPRLTTHAGTRRFVLRDSRSHPHSRARLAHVFLTFPKLPLKSPLMVIHGPPINMSSSGTFTSSRVSKRFRPFADVFIWRT</sequence>
<organism evidence="1 2">
    <name type="scientific">Mycena rosella</name>
    <name type="common">Pink bonnet</name>
    <name type="synonym">Agaricus rosellus</name>
    <dbReference type="NCBI Taxonomy" id="1033263"/>
    <lineage>
        <taxon>Eukaryota</taxon>
        <taxon>Fungi</taxon>
        <taxon>Dikarya</taxon>
        <taxon>Basidiomycota</taxon>
        <taxon>Agaricomycotina</taxon>
        <taxon>Agaricomycetes</taxon>
        <taxon>Agaricomycetidae</taxon>
        <taxon>Agaricales</taxon>
        <taxon>Marasmiineae</taxon>
        <taxon>Mycenaceae</taxon>
        <taxon>Mycena</taxon>
    </lineage>
</organism>
<proteinExistence type="predicted"/>
<protein>
    <submittedName>
        <fullName evidence="1">Uncharacterized protein</fullName>
    </submittedName>
</protein>
<keyword evidence="2" id="KW-1185">Reference proteome</keyword>